<keyword evidence="2 5" id="KW-0808">Transferase</keyword>
<dbReference type="OrthoDB" id="4571at2759"/>
<dbReference type="GO" id="GO:0016279">
    <property type="term" value="F:protein-lysine N-methyltransferase activity"/>
    <property type="evidence" value="ECO:0007669"/>
    <property type="project" value="TreeGrafter"/>
</dbReference>
<evidence type="ECO:0000256" key="2">
    <source>
        <dbReference type="ARBA" id="ARBA00022679"/>
    </source>
</evidence>
<dbReference type="EMBL" id="JWZX01000486">
    <property type="protein sequence ID" value="KOO52835.1"/>
    <property type="molecule type" value="Genomic_DNA"/>
</dbReference>
<evidence type="ECO:0000259" key="4">
    <source>
        <dbReference type="Pfam" id="PF09273"/>
    </source>
</evidence>
<feature type="domain" description="Rubisco LSMT substrate-binding" evidence="4">
    <location>
        <begin position="231"/>
        <end position="348"/>
    </location>
</feature>
<dbReference type="AlphaFoldDB" id="A0A0M0LP28"/>
<dbReference type="PANTHER" id="PTHR13271">
    <property type="entry name" value="UNCHARACTERIZED PUTATIVE METHYLTRANSFERASE"/>
    <property type="match status" value="1"/>
</dbReference>
<dbReference type="InterPro" id="IPR050600">
    <property type="entry name" value="SETD3_SETD6_MTase"/>
</dbReference>
<dbReference type="Proteomes" id="UP000037460">
    <property type="component" value="Unassembled WGS sequence"/>
</dbReference>
<organism evidence="5 6">
    <name type="scientific">Chrysochromulina tobinii</name>
    <dbReference type="NCBI Taxonomy" id="1460289"/>
    <lineage>
        <taxon>Eukaryota</taxon>
        <taxon>Haptista</taxon>
        <taxon>Haptophyta</taxon>
        <taxon>Prymnesiophyceae</taxon>
        <taxon>Prymnesiales</taxon>
        <taxon>Chrysochromulinaceae</taxon>
        <taxon>Chrysochromulina</taxon>
    </lineage>
</organism>
<dbReference type="SUPFAM" id="SSF82199">
    <property type="entry name" value="SET domain"/>
    <property type="match status" value="1"/>
</dbReference>
<comment type="caution">
    <text evidence="5">The sequence shown here is derived from an EMBL/GenBank/DDBJ whole genome shotgun (WGS) entry which is preliminary data.</text>
</comment>
<dbReference type="GO" id="GO:0032259">
    <property type="term" value="P:methylation"/>
    <property type="evidence" value="ECO:0007669"/>
    <property type="project" value="UniProtKB-KW"/>
</dbReference>
<proteinExistence type="predicted"/>
<dbReference type="InterPro" id="IPR015353">
    <property type="entry name" value="Rubisco_LSMT_subst-bd"/>
</dbReference>
<keyword evidence="6" id="KW-1185">Reference proteome</keyword>
<dbReference type="Gene3D" id="3.90.1420.10">
    <property type="entry name" value="Rubisco LSMT, substrate-binding domain"/>
    <property type="match status" value="1"/>
</dbReference>
<name>A0A0M0LP28_9EUKA</name>
<evidence type="ECO:0000256" key="1">
    <source>
        <dbReference type="ARBA" id="ARBA00022603"/>
    </source>
</evidence>
<evidence type="ECO:0000313" key="5">
    <source>
        <dbReference type="EMBL" id="KOO52835.1"/>
    </source>
</evidence>
<dbReference type="Gene3D" id="3.90.1410.10">
    <property type="entry name" value="set domain protein methyltransferase, domain 1"/>
    <property type="match status" value="2"/>
</dbReference>
<accession>A0A0M0LP28</accession>
<keyword evidence="1 5" id="KW-0489">Methyltransferase</keyword>
<evidence type="ECO:0000313" key="6">
    <source>
        <dbReference type="Proteomes" id="UP000037460"/>
    </source>
</evidence>
<dbReference type="InterPro" id="IPR036464">
    <property type="entry name" value="Rubisco_LSMT_subst-bd_sf"/>
</dbReference>
<protein>
    <submittedName>
        <fullName evidence="5">Protein n-methyltransferase</fullName>
    </submittedName>
</protein>
<gene>
    <name evidence="5" type="ORF">Ctob_009789</name>
</gene>
<dbReference type="SUPFAM" id="SSF81822">
    <property type="entry name" value="RuBisCo LSMT C-terminal, substrate-binding domain"/>
    <property type="match status" value="1"/>
</dbReference>
<reference evidence="6" key="1">
    <citation type="journal article" date="2015" name="PLoS Genet.">
        <title>Genome Sequence and Transcriptome Analyses of Chrysochromulina tobin: Metabolic Tools for Enhanced Algal Fitness in the Prominent Order Prymnesiales (Haptophyceae).</title>
        <authorList>
            <person name="Hovde B.T."/>
            <person name="Deodato C.R."/>
            <person name="Hunsperger H.M."/>
            <person name="Ryken S.A."/>
            <person name="Yost W."/>
            <person name="Jha R.K."/>
            <person name="Patterson J."/>
            <person name="Monnat R.J. Jr."/>
            <person name="Barlow S.B."/>
            <person name="Starkenburg S.R."/>
            <person name="Cattolico R.A."/>
        </authorList>
    </citation>
    <scope>NUCLEOTIDE SEQUENCE</scope>
    <source>
        <strain evidence="6">CCMP291</strain>
    </source>
</reference>
<sequence>MQLSATSGAVTPFEDWAEATGINAPKLAVIGREDLRGVVVLEDVKEGEELCCVPRTSCLDLSAVEGSGSPCEAFVPTSLWVTLRWYERLACWLLAEERRGQESPIVGYLGYLPRPESFANAPLVWTDDELAELCYPPVVVAVREQASELRALHAALVATQCSYDGERNAFVMKATAALQRGEQAFISYGDKSNDELLQLFGFVEEGNPFDVFLSIGLEDFVCSAGERFFVSDAAMEARFRILDGLGLGGALLGELTPTGAPPPMMHALRVLLGSKQELERDLKLLATAGSLETEERVWAALRGYCKMARAAMGGPRKVDLDAAKVARKAGQPRKDLALTFRAEKKRLLSELENRLNLVSARSKQAGKVVRLSATA</sequence>
<keyword evidence="3" id="KW-0949">S-adenosyl-L-methionine</keyword>
<evidence type="ECO:0000256" key="3">
    <source>
        <dbReference type="ARBA" id="ARBA00022691"/>
    </source>
</evidence>
<dbReference type="InterPro" id="IPR046341">
    <property type="entry name" value="SET_dom_sf"/>
</dbReference>
<dbReference type="CDD" id="cd10527">
    <property type="entry name" value="SET_LSMT"/>
    <property type="match status" value="1"/>
</dbReference>
<dbReference type="Pfam" id="PF09273">
    <property type="entry name" value="Rubis-subs-bind"/>
    <property type="match status" value="1"/>
</dbReference>